<comment type="caution">
    <text evidence="2">The sequence shown here is derived from an EMBL/GenBank/DDBJ whole genome shotgun (WGS) entry which is preliminary data.</text>
</comment>
<evidence type="ECO:0000256" key="1">
    <source>
        <dbReference type="SAM" id="Phobius"/>
    </source>
</evidence>
<feature type="transmembrane region" description="Helical" evidence="1">
    <location>
        <begin position="179"/>
        <end position="200"/>
    </location>
</feature>
<keyword evidence="1" id="KW-1133">Transmembrane helix</keyword>
<sequence>MEQHMSYTDSLEAALRFTMWNKCKFDVFEKDVREFVSVLGLNWEHITTLNSDDIHKHVNEALKSFGSQVFAWFELGCYTTLLSNMVADGQIRKIPGGLRGAINGYKKCLIKANFHDGTTRRILASLVNELDNASATTMKNNFEQIIDILREEALLQDTLLKQHNEIEKIIKDKIGNNPWLSGSFYLFAFVIISTVMLSFAKFISPFMVPVVIIGTILSITIVGALQLRNDERLKDESFTKIVELLLKHLMRIRRNKDD</sequence>
<reference evidence="2 3" key="1">
    <citation type="submission" date="2015-11" db="EMBL/GenBank/DDBJ databases">
        <authorList>
            <person name="Lin W."/>
        </authorList>
    </citation>
    <scope>NUCLEOTIDE SEQUENCE [LARGE SCALE GENOMIC DNA]</scope>
    <source>
        <strain evidence="2 3">HCH-1</strain>
    </source>
</reference>
<gene>
    <name evidence="2" type="ORF">ASN18_0136</name>
</gene>
<protein>
    <submittedName>
        <fullName evidence="2">Uncharacterized protein</fullName>
    </submittedName>
</protein>
<keyword evidence="1" id="KW-0472">Membrane</keyword>
<dbReference type="RefSeq" id="WP_085050673.1">
    <property type="nucleotide sequence ID" value="NZ_LNQR01000004.1"/>
</dbReference>
<accession>A0ABR5SJF6</accession>
<name>A0ABR5SJF6_9BACT</name>
<proteinExistence type="predicted"/>
<evidence type="ECO:0000313" key="2">
    <source>
        <dbReference type="EMBL" id="KWT94598.1"/>
    </source>
</evidence>
<keyword evidence="3" id="KW-1185">Reference proteome</keyword>
<organism evidence="2 3">
    <name type="scientific">Candidatus Magnetominusculus xianensis</name>
    <dbReference type="NCBI Taxonomy" id="1748249"/>
    <lineage>
        <taxon>Bacteria</taxon>
        <taxon>Pseudomonadati</taxon>
        <taxon>Nitrospirota</taxon>
        <taxon>Nitrospiria</taxon>
        <taxon>Nitrospirales</taxon>
        <taxon>Nitrospiraceae</taxon>
        <taxon>Candidatus Magnetominusculus</taxon>
    </lineage>
</organism>
<dbReference type="Proteomes" id="UP000060487">
    <property type="component" value="Unassembled WGS sequence"/>
</dbReference>
<keyword evidence="1" id="KW-0812">Transmembrane</keyword>
<evidence type="ECO:0000313" key="3">
    <source>
        <dbReference type="Proteomes" id="UP000060487"/>
    </source>
</evidence>
<feature type="transmembrane region" description="Helical" evidence="1">
    <location>
        <begin position="206"/>
        <end position="225"/>
    </location>
</feature>
<dbReference type="EMBL" id="LNQR01000004">
    <property type="protein sequence ID" value="KWT94598.1"/>
    <property type="molecule type" value="Genomic_DNA"/>
</dbReference>